<gene>
    <name evidence="1" type="ORF">BJ988_001583</name>
</gene>
<sequence length="268" mass="28858">MTEAWGAYERAAAAARITVRELDDISELQRAERVLAGIWGVPDNPPLGSELMRAMRKAEGYVVGAFDCADGTDGTGGEMVGVCVGFHSVPSARAMHSHIAGVVPAMAGRHAGFALKLHQRAWCLERGITLMEWTYDPLVARNAYFNLGKLGARGAEYLPDFYGSMADGINDAEDASDRILVHWRLDSPEVAAACDGRPAEVADAAGGSWVEIPADIEALRISDPAQAREWRTKVREQLLSGLESGRLAGFDRDKGYLLVGTTPTEGTE</sequence>
<accession>A0A7Z0DK76</accession>
<evidence type="ECO:0000313" key="2">
    <source>
        <dbReference type="Proteomes" id="UP000564496"/>
    </source>
</evidence>
<reference evidence="1 2" key="1">
    <citation type="submission" date="2020-07" db="EMBL/GenBank/DDBJ databases">
        <title>Sequencing the genomes of 1000 actinobacteria strains.</title>
        <authorList>
            <person name="Klenk H.-P."/>
        </authorList>
    </citation>
    <scope>NUCLEOTIDE SEQUENCE [LARGE SCALE GENOMIC DNA]</scope>
    <source>
        <strain evidence="1 2">DSM 26487</strain>
    </source>
</reference>
<dbReference type="EMBL" id="JACBZR010000001">
    <property type="protein sequence ID" value="NYI76935.1"/>
    <property type="molecule type" value="Genomic_DNA"/>
</dbReference>
<keyword evidence="1" id="KW-0808">Transferase</keyword>
<dbReference type="Proteomes" id="UP000564496">
    <property type="component" value="Unassembled WGS sequence"/>
</dbReference>
<proteinExistence type="predicted"/>
<dbReference type="SUPFAM" id="SSF55729">
    <property type="entry name" value="Acyl-CoA N-acyltransferases (Nat)"/>
    <property type="match status" value="1"/>
</dbReference>
<organism evidence="1 2">
    <name type="scientific">Nocardioides panzhihuensis</name>
    <dbReference type="NCBI Taxonomy" id="860243"/>
    <lineage>
        <taxon>Bacteria</taxon>
        <taxon>Bacillati</taxon>
        <taxon>Actinomycetota</taxon>
        <taxon>Actinomycetes</taxon>
        <taxon>Propionibacteriales</taxon>
        <taxon>Nocardioidaceae</taxon>
        <taxon>Nocardioides</taxon>
    </lineage>
</organism>
<dbReference type="AlphaFoldDB" id="A0A7Z0DK76"/>
<dbReference type="PANTHER" id="PTHR41700:SF1">
    <property type="entry name" value="N-ACETYLTRANSFERASE DOMAIN-CONTAINING PROTEIN"/>
    <property type="match status" value="1"/>
</dbReference>
<name>A0A7Z0DK76_9ACTN</name>
<dbReference type="GO" id="GO:0016740">
    <property type="term" value="F:transferase activity"/>
    <property type="evidence" value="ECO:0007669"/>
    <property type="project" value="UniProtKB-KW"/>
</dbReference>
<evidence type="ECO:0000313" key="1">
    <source>
        <dbReference type="EMBL" id="NYI76935.1"/>
    </source>
</evidence>
<keyword evidence="2" id="KW-1185">Reference proteome</keyword>
<dbReference type="PANTHER" id="PTHR41700">
    <property type="entry name" value="GCN5-RELATED N-ACETYLTRANSFERASE"/>
    <property type="match status" value="1"/>
</dbReference>
<protein>
    <submittedName>
        <fullName evidence="1">Putative GNAT superfamily acetyltransferase</fullName>
    </submittedName>
</protein>
<comment type="caution">
    <text evidence="1">The sequence shown here is derived from an EMBL/GenBank/DDBJ whole genome shotgun (WGS) entry which is preliminary data.</text>
</comment>
<dbReference type="InterPro" id="IPR038764">
    <property type="entry name" value="GNAT_N_AcTrfase_prd"/>
</dbReference>
<dbReference type="RefSeq" id="WP_179657534.1">
    <property type="nucleotide sequence ID" value="NZ_JACBZR010000001.1"/>
</dbReference>
<dbReference type="InterPro" id="IPR016181">
    <property type="entry name" value="Acyl_CoA_acyltransferase"/>
</dbReference>